<gene>
    <name evidence="10" type="ORF">MmTuc01_0371</name>
</gene>
<dbReference type="GO" id="GO:0051539">
    <property type="term" value="F:4 iron, 4 sulfur cluster binding"/>
    <property type="evidence" value="ECO:0007669"/>
    <property type="project" value="UniProtKB-KW"/>
</dbReference>
<keyword evidence="4" id="KW-0677">Repeat</keyword>
<evidence type="ECO:0000256" key="1">
    <source>
        <dbReference type="ARBA" id="ARBA00022448"/>
    </source>
</evidence>
<feature type="region of interest" description="Disordered" evidence="8">
    <location>
        <begin position="127"/>
        <end position="150"/>
    </location>
</feature>
<dbReference type="InterPro" id="IPR050572">
    <property type="entry name" value="Fe-S_Ferredoxin"/>
</dbReference>
<dbReference type="BioCyc" id="MMAZ1236903:G139K-364-MONOMER"/>
<keyword evidence="3" id="KW-0479">Metal-binding</keyword>
<evidence type="ECO:0000313" key="11">
    <source>
        <dbReference type="Proteomes" id="UP000011718"/>
    </source>
</evidence>
<keyword evidence="7" id="KW-0411">Iron-sulfur</keyword>
<dbReference type="KEGG" id="mmaz:MmTuc01_0371"/>
<keyword evidence="6" id="KW-0408">Iron</keyword>
<evidence type="ECO:0000313" key="10">
    <source>
        <dbReference type="EMBL" id="AGF95816.1"/>
    </source>
</evidence>
<dbReference type="GO" id="GO:0046872">
    <property type="term" value="F:metal ion binding"/>
    <property type="evidence" value="ECO:0007669"/>
    <property type="project" value="UniProtKB-KW"/>
</dbReference>
<dbReference type="Pfam" id="PF13237">
    <property type="entry name" value="Fer4_10"/>
    <property type="match status" value="1"/>
</dbReference>
<keyword evidence="1" id="KW-0813">Transport</keyword>
<dbReference type="Gene3D" id="3.30.70.20">
    <property type="match status" value="1"/>
</dbReference>
<evidence type="ECO:0000256" key="2">
    <source>
        <dbReference type="ARBA" id="ARBA00022485"/>
    </source>
</evidence>
<evidence type="ECO:0000256" key="8">
    <source>
        <dbReference type="SAM" id="MobiDB-lite"/>
    </source>
</evidence>
<sequence>MVKRMIIKIDEEKCTGCGKCVAPCAEGAIQIINGKAKVVSEELCDGMGYCIGICPEGALSIEERHTVEFNREKAESQPKKQDLSIHCFQCGAGEDTHYLMPLRHNMESMWVCTRCLPRLIHVSPLERAKRAKRTPSSREGTRDGEHVGLYSMPSTFDSRLIHKYVN</sequence>
<reference evidence="10 11" key="1">
    <citation type="journal article" date="2013" name="Genome Announc.">
        <title>Complete Genome of a Methanosarcina mazei Strain Isolated from Sediment Samples from an Amazonian Flooded Area.</title>
        <authorList>
            <person name="Assis das Gracas D."/>
            <person name="Thiago Juca Ramos R."/>
            <person name="Vieira Araujo A.C."/>
            <person name="Zahlouth R."/>
            <person name="Ribeiro Carneiro A."/>
            <person name="Souza Lopes T."/>
            <person name="Azevedo Barauna R."/>
            <person name="Azevedo V."/>
            <person name="Cruz Schneider M.P."/>
            <person name="Pellizari V.H."/>
            <person name="Silva A."/>
        </authorList>
    </citation>
    <scope>NUCLEOTIDE SEQUENCE [LARGE SCALE GENOMIC DNA]</scope>
    <source>
        <strain evidence="10 11">Tuc01</strain>
    </source>
</reference>
<evidence type="ECO:0000256" key="5">
    <source>
        <dbReference type="ARBA" id="ARBA00022982"/>
    </source>
</evidence>
<evidence type="ECO:0000256" key="6">
    <source>
        <dbReference type="ARBA" id="ARBA00023004"/>
    </source>
</evidence>
<accession>M1PUF0</accession>
<keyword evidence="5" id="KW-0249">Electron transport</keyword>
<dbReference type="EMBL" id="CP004144">
    <property type="protein sequence ID" value="AGF95816.1"/>
    <property type="molecule type" value="Genomic_DNA"/>
</dbReference>
<name>M1PUF0_METMZ</name>
<evidence type="ECO:0000256" key="4">
    <source>
        <dbReference type="ARBA" id="ARBA00022737"/>
    </source>
</evidence>
<dbReference type="Proteomes" id="UP000011718">
    <property type="component" value="Chromosome"/>
</dbReference>
<dbReference type="PROSITE" id="PS51379">
    <property type="entry name" value="4FE4S_FER_2"/>
    <property type="match status" value="2"/>
</dbReference>
<evidence type="ECO:0000259" key="9">
    <source>
        <dbReference type="PROSITE" id="PS51379"/>
    </source>
</evidence>
<organism evidence="10 11">
    <name type="scientific">Methanosarcina mazei Tuc01</name>
    <dbReference type="NCBI Taxonomy" id="1236903"/>
    <lineage>
        <taxon>Archaea</taxon>
        <taxon>Methanobacteriati</taxon>
        <taxon>Methanobacteriota</taxon>
        <taxon>Stenosarchaea group</taxon>
        <taxon>Methanomicrobia</taxon>
        <taxon>Methanosarcinales</taxon>
        <taxon>Methanosarcinaceae</taxon>
        <taxon>Methanosarcina</taxon>
    </lineage>
</organism>
<protein>
    <submittedName>
        <fullName evidence="10">Ferredoxin</fullName>
    </submittedName>
</protein>
<feature type="domain" description="4Fe-4S ferredoxin-type" evidence="9">
    <location>
        <begin position="35"/>
        <end position="64"/>
    </location>
</feature>
<dbReference type="InterPro" id="IPR017896">
    <property type="entry name" value="4Fe4S_Fe-S-bd"/>
</dbReference>
<evidence type="ECO:0000256" key="7">
    <source>
        <dbReference type="ARBA" id="ARBA00023014"/>
    </source>
</evidence>
<dbReference type="HOGENOM" id="CLU_136003_0_0_2"/>
<proteinExistence type="predicted"/>
<dbReference type="PANTHER" id="PTHR43687">
    <property type="entry name" value="ADENYLYLSULFATE REDUCTASE, BETA SUBUNIT"/>
    <property type="match status" value="1"/>
</dbReference>
<keyword evidence="2" id="KW-0004">4Fe-4S</keyword>
<dbReference type="SUPFAM" id="SSF54862">
    <property type="entry name" value="4Fe-4S ferredoxins"/>
    <property type="match status" value="1"/>
</dbReference>
<dbReference type="PANTHER" id="PTHR43687:SF6">
    <property type="entry name" value="L-ASPARTATE SEMIALDEHYDE SULFURTRANSFERASE IRON-SULFUR SUBUNIT"/>
    <property type="match status" value="1"/>
</dbReference>
<feature type="domain" description="4Fe-4S ferredoxin-type" evidence="9">
    <location>
        <begin position="5"/>
        <end position="34"/>
    </location>
</feature>
<evidence type="ECO:0000256" key="3">
    <source>
        <dbReference type="ARBA" id="ARBA00022723"/>
    </source>
</evidence>
<dbReference type="AlphaFoldDB" id="M1PUF0"/>